<keyword evidence="3" id="KW-1185">Reference proteome</keyword>
<dbReference type="SUPFAM" id="SSF53335">
    <property type="entry name" value="S-adenosyl-L-methionine-dependent methyltransferases"/>
    <property type="match status" value="1"/>
</dbReference>
<dbReference type="Pfam" id="PF13649">
    <property type="entry name" value="Methyltransf_25"/>
    <property type="match status" value="1"/>
</dbReference>
<sequence>MTDADFLSETRTFYDTVAEEYAERFRDATTPLDLGLLYGFAELVGEGGEVADLGCGPGRVTAYLASRGLSVFGLDLSESMLAIARREHPALRFRQGSMLDLDLPDESLDGLVAWYSTIHTPAEHLPALFAGFHRVLRPGGHLLLGFQYGEEPRRYEEAFGHRVSLSFHRRRPERMAALLEGAGFTVRARTVREADEERGEPVAQAALVARRPTT</sequence>
<dbReference type="EMBL" id="JAVREU010000022">
    <property type="protein sequence ID" value="MDT0392225.1"/>
    <property type="molecule type" value="Genomic_DNA"/>
</dbReference>
<accession>A0ABU2PLK9</accession>
<proteinExistence type="predicted"/>
<evidence type="ECO:0000259" key="1">
    <source>
        <dbReference type="Pfam" id="PF13649"/>
    </source>
</evidence>
<protein>
    <submittedName>
        <fullName evidence="2">Class I SAM-dependent methyltransferase</fullName>
        <ecNumber evidence="2">2.1.1.-</ecNumber>
    </submittedName>
</protein>
<dbReference type="InterPro" id="IPR050508">
    <property type="entry name" value="Methyltransf_Superfamily"/>
</dbReference>
<dbReference type="EC" id="2.1.1.-" evidence="2"/>
<feature type="domain" description="Methyltransferase" evidence="1">
    <location>
        <begin position="50"/>
        <end position="140"/>
    </location>
</feature>
<keyword evidence="2" id="KW-0489">Methyltransferase</keyword>
<evidence type="ECO:0000313" key="2">
    <source>
        <dbReference type="EMBL" id="MDT0392225.1"/>
    </source>
</evidence>
<dbReference type="CDD" id="cd02440">
    <property type="entry name" value="AdoMet_MTases"/>
    <property type="match status" value="1"/>
</dbReference>
<comment type="caution">
    <text evidence="2">The sequence shown here is derived from an EMBL/GenBank/DDBJ whole genome shotgun (WGS) entry which is preliminary data.</text>
</comment>
<dbReference type="GO" id="GO:0032259">
    <property type="term" value="P:methylation"/>
    <property type="evidence" value="ECO:0007669"/>
    <property type="project" value="UniProtKB-KW"/>
</dbReference>
<dbReference type="Proteomes" id="UP001183586">
    <property type="component" value="Unassembled WGS sequence"/>
</dbReference>
<name>A0ABU2PLK9_9ACTN</name>
<dbReference type="GO" id="GO:0008168">
    <property type="term" value="F:methyltransferase activity"/>
    <property type="evidence" value="ECO:0007669"/>
    <property type="project" value="UniProtKB-KW"/>
</dbReference>
<reference evidence="3" key="1">
    <citation type="submission" date="2023-07" db="EMBL/GenBank/DDBJ databases">
        <title>30 novel species of actinomycetes from the DSMZ collection.</title>
        <authorList>
            <person name="Nouioui I."/>
        </authorList>
    </citation>
    <scope>NUCLEOTIDE SEQUENCE [LARGE SCALE GENOMIC DNA]</scope>
    <source>
        <strain evidence="3">DSM 41921</strain>
    </source>
</reference>
<dbReference type="PANTHER" id="PTHR42912">
    <property type="entry name" value="METHYLTRANSFERASE"/>
    <property type="match status" value="1"/>
</dbReference>
<dbReference type="RefSeq" id="WP_311688059.1">
    <property type="nucleotide sequence ID" value="NZ_JAVREU010000022.1"/>
</dbReference>
<gene>
    <name evidence="2" type="ORF">RM641_32810</name>
</gene>
<dbReference type="InterPro" id="IPR029063">
    <property type="entry name" value="SAM-dependent_MTases_sf"/>
</dbReference>
<organism evidence="2 3">
    <name type="scientific">Streptomyces dubilierae</name>
    <dbReference type="NCBI Taxonomy" id="3075533"/>
    <lineage>
        <taxon>Bacteria</taxon>
        <taxon>Bacillati</taxon>
        <taxon>Actinomycetota</taxon>
        <taxon>Actinomycetes</taxon>
        <taxon>Kitasatosporales</taxon>
        <taxon>Streptomycetaceae</taxon>
        <taxon>Streptomyces</taxon>
    </lineage>
</organism>
<dbReference type="Gene3D" id="3.40.50.150">
    <property type="entry name" value="Vaccinia Virus protein VP39"/>
    <property type="match status" value="1"/>
</dbReference>
<keyword evidence="2" id="KW-0808">Transferase</keyword>
<evidence type="ECO:0000313" key="3">
    <source>
        <dbReference type="Proteomes" id="UP001183586"/>
    </source>
</evidence>
<dbReference type="InterPro" id="IPR041698">
    <property type="entry name" value="Methyltransf_25"/>
</dbReference>